<feature type="transmembrane region" description="Helical" evidence="7">
    <location>
        <begin position="44"/>
        <end position="67"/>
    </location>
</feature>
<evidence type="ECO:0000256" key="3">
    <source>
        <dbReference type="ARBA" id="ARBA00022475"/>
    </source>
</evidence>
<feature type="transmembrane region" description="Helical" evidence="7">
    <location>
        <begin position="274"/>
        <end position="296"/>
    </location>
</feature>
<evidence type="ECO:0000313" key="9">
    <source>
        <dbReference type="Proteomes" id="UP000077134"/>
    </source>
</evidence>
<accession>A0A162RJR5</accession>
<feature type="transmembrane region" description="Helical" evidence="7">
    <location>
        <begin position="164"/>
        <end position="184"/>
    </location>
</feature>
<dbReference type="NCBIfam" id="TIGR00797">
    <property type="entry name" value="matE"/>
    <property type="match status" value="1"/>
</dbReference>
<evidence type="ECO:0000256" key="6">
    <source>
        <dbReference type="ARBA" id="ARBA00023136"/>
    </source>
</evidence>
<feature type="transmembrane region" description="Helical" evidence="7">
    <location>
        <begin position="12"/>
        <end position="32"/>
    </location>
</feature>
<evidence type="ECO:0000256" key="4">
    <source>
        <dbReference type="ARBA" id="ARBA00022692"/>
    </source>
</evidence>
<protein>
    <recommendedName>
        <fullName evidence="10">MATE family efflux transporter</fullName>
    </recommendedName>
</protein>
<dbReference type="KEGG" id="pcx:LPB68_09860"/>
<dbReference type="PANTHER" id="PTHR42925">
    <property type="entry name" value="MULTIDRUG AND TOXIN EFFLUX PROTEIN MATE FAMILY"/>
    <property type="match status" value="1"/>
</dbReference>
<feature type="transmembrane region" description="Helical" evidence="7">
    <location>
        <begin position="244"/>
        <end position="268"/>
    </location>
</feature>
<dbReference type="GO" id="GO:0005886">
    <property type="term" value="C:plasma membrane"/>
    <property type="evidence" value="ECO:0007669"/>
    <property type="project" value="UniProtKB-SubCell"/>
</dbReference>
<reference evidence="8 9" key="1">
    <citation type="submission" date="2016-02" db="EMBL/GenBank/DDBJ databases">
        <title>Paenibacillus sp. LPB0068, isolated from Crassostrea gigas.</title>
        <authorList>
            <person name="Shin S.-K."/>
            <person name="Yi H."/>
        </authorList>
    </citation>
    <scope>NUCLEOTIDE SEQUENCE [LARGE SCALE GENOMIC DNA]</scope>
    <source>
        <strain evidence="8 9">LPB0068</strain>
    </source>
</reference>
<keyword evidence="5 7" id="KW-1133">Transmembrane helix</keyword>
<dbReference type="STRING" id="1763538.LPB68_09860"/>
<keyword evidence="9" id="KW-1185">Reference proteome</keyword>
<evidence type="ECO:0000256" key="7">
    <source>
        <dbReference type="SAM" id="Phobius"/>
    </source>
</evidence>
<dbReference type="InterPro" id="IPR002528">
    <property type="entry name" value="MATE_fam"/>
</dbReference>
<gene>
    <name evidence="8" type="ORF">PNBC_16305</name>
</gene>
<feature type="transmembrane region" description="Helical" evidence="7">
    <location>
        <begin position="385"/>
        <end position="408"/>
    </location>
</feature>
<dbReference type="GO" id="GO:0015297">
    <property type="term" value="F:antiporter activity"/>
    <property type="evidence" value="ECO:0007669"/>
    <property type="project" value="InterPro"/>
</dbReference>
<evidence type="ECO:0000256" key="5">
    <source>
        <dbReference type="ARBA" id="ARBA00022989"/>
    </source>
</evidence>
<dbReference type="InterPro" id="IPR048279">
    <property type="entry name" value="MdtK-like"/>
</dbReference>
<dbReference type="PANTHER" id="PTHR42925:SF1">
    <property type="entry name" value="VIRULENCE FACTOR MVIN"/>
    <property type="match status" value="1"/>
</dbReference>
<feature type="transmembrane region" description="Helical" evidence="7">
    <location>
        <begin position="317"/>
        <end position="336"/>
    </location>
</feature>
<comment type="caution">
    <text evidence="8">The sequence shown here is derived from an EMBL/GenBank/DDBJ whole genome shotgun (WGS) entry which is preliminary data.</text>
</comment>
<feature type="transmembrane region" description="Helical" evidence="7">
    <location>
        <begin position="348"/>
        <end position="364"/>
    </location>
</feature>
<dbReference type="InterPro" id="IPR047135">
    <property type="entry name" value="YsiQ"/>
</dbReference>
<proteinExistence type="predicted"/>
<name>A0A162RJR5_9BACL</name>
<keyword evidence="4 7" id="KW-0812">Transmembrane</keyword>
<dbReference type="OrthoDB" id="9806302at2"/>
<feature type="transmembrane region" description="Helical" evidence="7">
    <location>
        <begin position="204"/>
        <end position="223"/>
    </location>
</feature>
<keyword evidence="2" id="KW-0813">Transport</keyword>
<dbReference type="AlphaFoldDB" id="A0A162RJR5"/>
<feature type="transmembrane region" description="Helical" evidence="7">
    <location>
        <begin position="88"/>
        <end position="111"/>
    </location>
</feature>
<feature type="transmembrane region" description="Helical" evidence="7">
    <location>
        <begin position="414"/>
        <end position="433"/>
    </location>
</feature>
<dbReference type="GO" id="GO:0042910">
    <property type="term" value="F:xenobiotic transmembrane transporter activity"/>
    <property type="evidence" value="ECO:0007669"/>
    <property type="project" value="InterPro"/>
</dbReference>
<dbReference type="Pfam" id="PF01554">
    <property type="entry name" value="MatE"/>
    <property type="match status" value="2"/>
</dbReference>
<dbReference type="RefSeq" id="WP_068659988.1">
    <property type="nucleotide sequence ID" value="NZ_CP017770.1"/>
</dbReference>
<evidence type="ECO:0000256" key="2">
    <source>
        <dbReference type="ARBA" id="ARBA00022448"/>
    </source>
</evidence>
<dbReference type="Proteomes" id="UP000077134">
    <property type="component" value="Unassembled WGS sequence"/>
</dbReference>
<dbReference type="EMBL" id="LSFN01000035">
    <property type="protein sequence ID" value="OAB72457.1"/>
    <property type="molecule type" value="Genomic_DNA"/>
</dbReference>
<keyword evidence="3" id="KW-1003">Cell membrane</keyword>
<dbReference type="CDD" id="cd13134">
    <property type="entry name" value="MATE_like_8"/>
    <property type="match status" value="1"/>
</dbReference>
<comment type="subcellular location">
    <subcellularLocation>
        <location evidence="1">Cell membrane</location>
        <topology evidence="1">Multi-pass membrane protein</topology>
    </subcellularLocation>
</comment>
<dbReference type="PIRSF" id="PIRSF006603">
    <property type="entry name" value="DinF"/>
    <property type="match status" value="1"/>
</dbReference>
<keyword evidence="6 7" id="KW-0472">Membrane</keyword>
<feature type="transmembrane region" description="Helical" evidence="7">
    <location>
        <begin position="131"/>
        <end position="152"/>
    </location>
</feature>
<evidence type="ECO:0008006" key="10">
    <source>
        <dbReference type="Google" id="ProtNLM"/>
    </source>
</evidence>
<organism evidence="8 9">
    <name type="scientific">Paenibacillus crassostreae</name>
    <dbReference type="NCBI Taxonomy" id="1763538"/>
    <lineage>
        <taxon>Bacteria</taxon>
        <taxon>Bacillati</taxon>
        <taxon>Bacillota</taxon>
        <taxon>Bacilli</taxon>
        <taxon>Bacillales</taxon>
        <taxon>Paenibacillaceae</taxon>
        <taxon>Paenibacillus</taxon>
    </lineage>
</organism>
<sequence length="455" mass="49559">MASLRNNDTYSLYNLAWPIMLEMSLQFMIGTVDTIMVSRISDEAVAAVGICNQFFAALFVLFTMISGGAGILVAQKLGAGNELEARKAASLAFSFNVMIGIAVSLVVHFNTDLILTLMQVPPEIKPLAQQYLYIVGSGAIMMALLQVCSNIIRNTGNTKATMMIAIGMNLIHIVFNYVFIFGSFGFPELGMVGVGISTVLSRTLAALMLFIILLNSFSSRLTFAEFVRWNKKIVKEIAKIGVPLALGGGTYSITQLVIAAFIGTMGALELATRSYLSTVESFAFLFGMAIAMAVQIRTAHLYGSGKRKEAYSDVWKALKWGIVLVEVNTLILVILGKYILNWFTSDESIIALGVFLLIINIVLQPGKMMNMTMGNALNAVGQTRYVMITSIISMWLVSVGLAYVLGIVLEMGLLGVYIAMIVDEYLRGILVALRWRKGKGQMRDVPVPVSNGLSL</sequence>
<evidence type="ECO:0000256" key="1">
    <source>
        <dbReference type="ARBA" id="ARBA00004651"/>
    </source>
</evidence>
<evidence type="ECO:0000313" key="8">
    <source>
        <dbReference type="EMBL" id="OAB72457.1"/>
    </source>
</evidence>